<evidence type="ECO:0000313" key="7">
    <source>
        <dbReference type="EMBL" id="RGT94077.1"/>
    </source>
</evidence>
<evidence type="ECO:0000313" key="2">
    <source>
        <dbReference type="EMBL" id="KAB6472845.1"/>
    </source>
</evidence>
<evidence type="ECO:0000313" key="3">
    <source>
        <dbReference type="EMBL" id="KAB6632606.1"/>
    </source>
</evidence>
<accession>A0A396ATA1</accession>
<evidence type="ECO:0000313" key="9">
    <source>
        <dbReference type="Proteomes" id="UP000283833"/>
    </source>
</evidence>
<proteinExistence type="predicted"/>
<reference evidence="4" key="3">
    <citation type="submission" date="2023-10" db="EMBL/GenBank/DDBJ databases">
        <title>Genome of Potential pathogenic bacteria in Crohn's disease.</title>
        <authorList>
            <person name="Rodriguez-Palacios A."/>
        </authorList>
    </citation>
    <scope>NUCLEOTIDE SEQUENCE</scope>
    <source>
        <strain evidence="4">CavFT-hAR11</strain>
    </source>
</reference>
<name>A0A396ATA1_PHOVU</name>
<evidence type="ECO:0000313" key="12">
    <source>
        <dbReference type="Proteomes" id="UP000483142"/>
    </source>
</evidence>
<organism evidence="6 8">
    <name type="scientific">Phocaeicola vulgatus</name>
    <name type="common">Bacteroides vulgatus</name>
    <dbReference type="NCBI Taxonomy" id="821"/>
    <lineage>
        <taxon>Bacteria</taxon>
        <taxon>Pseudomonadati</taxon>
        <taxon>Bacteroidota</taxon>
        <taxon>Bacteroidia</taxon>
        <taxon>Bacteroidales</taxon>
        <taxon>Bacteroidaceae</taxon>
        <taxon>Phocaeicola</taxon>
    </lineage>
</organism>
<dbReference type="SUPFAM" id="SSF103370">
    <property type="entry name" value="NinB"/>
    <property type="match status" value="1"/>
</dbReference>
<dbReference type="EMBL" id="JAWDET010000006">
    <property type="protein sequence ID" value="MDU0241055.1"/>
    <property type="molecule type" value="Genomic_DNA"/>
</dbReference>
<evidence type="ECO:0000313" key="4">
    <source>
        <dbReference type="EMBL" id="MDU0241055.1"/>
    </source>
</evidence>
<evidence type="ECO:0000313" key="1">
    <source>
        <dbReference type="EMBL" id="KAB6448074.1"/>
    </source>
</evidence>
<dbReference type="InterPro" id="IPR036619">
    <property type="entry name" value="NinB_sf"/>
</dbReference>
<evidence type="ECO:0000313" key="5">
    <source>
        <dbReference type="EMBL" id="MDU0248311.1"/>
    </source>
</evidence>
<evidence type="ECO:0000313" key="11">
    <source>
        <dbReference type="Proteomes" id="UP000468344"/>
    </source>
</evidence>
<sequence>MEATIIKKDGKATLDKPFEFMLSLLRNGEYTLTIKRKTKPRTLNQNALMWQWFRCIGACFREYTGEEYWSTADGVQDIHDLYCKKFLSKQVTIGGKTETISRGTSKLNTLEMTNFMESVKADVNNDFGIILPLPTDKYYSAFVAEYEGRY</sequence>
<dbReference type="Proteomes" id="UP001181239">
    <property type="component" value="Unassembled WGS sequence"/>
</dbReference>
<dbReference type="RefSeq" id="WP_011965787.1">
    <property type="nucleotide sequence ID" value="NZ_CAXTGH010000029.1"/>
</dbReference>
<dbReference type="Proteomes" id="UP000462015">
    <property type="component" value="Unassembled WGS sequence"/>
</dbReference>
<dbReference type="Proteomes" id="UP000483142">
    <property type="component" value="Unassembled WGS sequence"/>
</dbReference>
<reference evidence="5" key="4">
    <citation type="submission" date="2023-10" db="EMBL/GenBank/DDBJ databases">
        <title>Genome of potential pathogenic bacteria in Crohn's disease.</title>
        <authorList>
            <person name="Rodriguez-Palacios A."/>
        </authorList>
    </citation>
    <scope>NUCLEOTIDE SEQUENCE</scope>
    <source>
        <strain evidence="5">CavFT-hAR107</strain>
    </source>
</reference>
<dbReference type="EMBL" id="WDBZ01000048">
    <property type="protein sequence ID" value="KAB6448074.1"/>
    <property type="molecule type" value="Genomic_DNA"/>
</dbReference>
<dbReference type="EMBL" id="QRXI01000010">
    <property type="protein sequence ID" value="RGT94077.1"/>
    <property type="molecule type" value="Genomic_DNA"/>
</dbReference>
<dbReference type="Proteomes" id="UP000468344">
    <property type="component" value="Unassembled WGS sequence"/>
</dbReference>
<comment type="caution">
    <text evidence="6">The sequence shown here is derived from an EMBL/GenBank/DDBJ whole genome shotgun (WGS) entry which is preliminary data.</text>
</comment>
<evidence type="ECO:0000313" key="8">
    <source>
        <dbReference type="Proteomes" id="UP000266497"/>
    </source>
</evidence>
<evidence type="ECO:0000313" key="6">
    <source>
        <dbReference type="EMBL" id="RGR38958.1"/>
    </source>
</evidence>
<reference evidence="8 9" key="1">
    <citation type="submission" date="2018-08" db="EMBL/GenBank/DDBJ databases">
        <title>A genome reference for cultivated species of the human gut microbiota.</title>
        <authorList>
            <person name="Zou Y."/>
            <person name="Xue W."/>
            <person name="Luo G."/>
        </authorList>
    </citation>
    <scope>NUCLEOTIDE SEQUENCE [LARGE SCALE GENOMIC DNA]</scope>
    <source>
        <strain evidence="7 9">AF18-14</strain>
        <strain evidence="6 8">AF25-30LB</strain>
    </source>
</reference>
<dbReference type="EMBL" id="WDAL01000034">
    <property type="protein sequence ID" value="KAB6632606.1"/>
    <property type="molecule type" value="Genomic_DNA"/>
</dbReference>
<evidence type="ECO:0000313" key="10">
    <source>
        <dbReference type="Proteomes" id="UP000462015"/>
    </source>
</evidence>
<reference evidence="10 11" key="2">
    <citation type="journal article" date="2019" name="Nat. Med.">
        <title>A library of human gut bacterial isolates paired with longitudinal multiomics data enables mechanistic microbiome research.</title>
        <authorList>
            <person name="Poyet M."/>
            <person name="Groussin M."/>
            <person name="Gibbons S.M."/>
            <person name="Avila-Pacheco J."/>
            <person name="Jiang X."/>
            <person name="Kearney S.M."/>
            <person name="Perrotta A.R."/>
            <person name="Berdy B."/>
            <person name="Zhao S."/>
            <person name="Lieberman T.D."/>
            <person name="Swanson P.K."/>
            <person name="Smith M."/>
            <person name="Roesemann S."/>
            <person name="Alexander J.E."/>
            <person name="Rich S.A."/>
            <person name="Livny J."/>
            <person name="Vlamakis H."/>
            <person name="Clish C."/>
            <person name="Bullock K."/>
            <person name="Deik A."/>
            <person name="Scott J."/>
            <person name="Pierce K.A."/>
            <person name="Xavier R.J."/>
            <person name="Alm E.J."/>
        </authorList>
    </citation>
    <scope>NUCLEOTIDE SEQUENCE [LARGE SCALE GENOMIC DNA]</scope>
    <source>
        <strain evidence="2 11">BIOML-A140</strain>
        <strain evidence="1 12">BIOML-A141</strain>
        <strain evidence="3 10">BIOML-A98</strain>
    </source>
</reference>
<gene>
    <name evidence="7" type="ORF">DWX04_09570</name>
    <name evidence="6" type="ORF">DWY53_11290</name>
    <name evidence="3" type="ORF">GAY12_16195</name>
    <name evidence="2" type="ORF">GAZ06_19195</name>
    <name evidence="1" type="ORF">GAZ09_18865</name>
    <name evidence="4" type="ORF">RVH43_10640</name>
    <name evidence="5" type="ORF">RVY68_06305</name>
</gene>
<dbReference type="Gene3D" id="1.10.3790.10">
    <property type="entry name" value="NinB"/>
    <property type="match status" value="1"/>
</dbReference>
<dbReference type="EMBL" id="JAWDHD010000008">
    <property type="protein sequence ID" value="MDU0248311.1"/>
    <property type="molecule type" value="Genomic_DNA"/>
</dbReference>
<dbReference type="EMBL" id="WDBY01000049">
    <property type="protein sequence ID" value="KAB6472845.1"/>
    <property type="molecule type" value="Genomic_DNA"/>
</dbReference>
<dbReference type="Proteomes" id="UP000266497">
    <property type="component" value="Unassembled WGS sequence"/>
</dbReference>
<dbReference type="EMBL" id="QRUD01000029">
    <property type="protein sequence ID" value="RGR38958.1"/>
    <property type="molecule type" value="Genomic_DNA"/>
</dbReference>
<dbReference type="Proteomes" id="UP001181258">
    <property type="component" value="Unassembled WGS sequence"/>
</dbReference>
<protein>
    <submittedName>
        <fullName evidence="6">Uncharacterized protein</fullName>
    </submittedName>
</protein>
<dbReference type="Proteomes" id="UP000283833">
    <property type="component" value="Unassembled WGS sequence"/>
</dbReference>
<dbReference type="AlphaFoldDB" id="A0A396ATA1"/>
<dbReference type="GeneID" id="5303819"/>